<dbReference type="Gene3D" id="3.40.50.2300">
    <property type="match status" value="1"/>
</dbReference>
<evidence type="ECO:0000313" key="6">
    <source>
        <dbReference type="Proteomes" id="UP000069443"/>
    </source>
</evidence>
<dbReference type="SUPFAM" id="SSF52172">
    <property type="entry name" value="CheY-like"/>
    <property type="match status" value="1"/>
</dbReference>
<dbReference type="InterPro" id="IPR039420">
    <property type="entry name" value="WalR-like"/>
</dbReference>
<feature type="domain" description="HTH luxR-type" evidence="3">
    <location>
        <begin position="159"/>
        <end position="224"/>
    </location>
</feature>
<dbReference type="Pfam" id="PF00196">
    <property type="entry name" value="GerE"/>
    <property type="match status" value="1"/>
</dbReference>
<dbReference type="GO" id="GO:0006355">
    <property type="term" value="P:regulation of DNA-templated transcription"/>
    <property type="evidence" value="ECO:0007669"/>
    <property type="project" value="InterPro"/>
</dbReference>
<protein>
    <submittedName>
        <fullName evidence="5">LuxR family transcriptional regulator</fullName>
    </submittedName>
</protein>
<organism evidence="5 6">
    <name type="scientific">Mycolicibacterium canariasense</name>
    <name type="common">Mycobacterium canariasense</name>
    <dbReference type="NCBI Taxonomy" id="228230"/>
    <lineage>
        <taxon>Bacteria</taxon>
        <taxon>Bacillati</taxon>
        <taxon>Actinomycetota</taxon>
        <taxon>Actinomycetes</taxon>
        <taxon>Mycobacteriales</taxon>
        <taxon>Mycobacteriaceae</taxon>
        <taxon>Mycolicibacterium</taxon>
    </lineage>
</organism>
<dbReference type="InterPro" id="IPR016032">
    <property type="entry name" value="Sig_transdc_resp-reg_C-effctor"/>
</dbReference>
<proteinExistence type="predicted"/>
<dbReference type="AlphaFoldDB" id="A0A100WGI9"/>
<dbReference type="PROSITE" id="PS50110">
    <property type="entry name" value="RESPONSE_REGULATORY"/>
    <property type="match status" value="1"/>
</dbReference>
<sequence length="236" mass="25293">MRGLPAAYRPPAPTTRPLPLPCAIAVVDPHEAIRTAVELWCRTAQPATRYVRGFSSADRFLAASGRLAAPPGVVIVDPALPGGDIDVGGLGRIVAAGHRVVVYSAVMTDRTIAGSMRHGALTCLMKSEDRQHLLAALRAAGAGLACHGIDEHARMVEPQRGRRVRLAPREHQILIAWLRAETRDDVARELSISPATVRTHLARIRAKYAAAGRPAATKAALVARAIQDRLMSLDDL</sequence>
<dbReference type="PRINTS" id="PR00038">
    <property type="entry name" value="HTHLUXR"/>
</dbReference>
<keyword evidence="1" id="KW-0238">DNA-binding</keyword>
<dbReference type="GO" id="GO:0003677">
    <property type="term" value="F:DNA binding"/>
    <property type="evidence" value="ECO:0007669"/>
    <property type="project" value="UniProtKB-KW"/>
</dbReference>
<accession>A0A100WGI9</accession>
<keyword evidence="2" id="KW-0597">Phosphoprotein</keyword>
<dbReference type="SMART" id="SM00421">
    <property type="entry name" value="HTH_LUXR"/>
    <property type="match status" value="1"/>
</dbReference>
<dbReference type="EMBL" id="BCSY01000076">
    <property type="protein sequence ID" value="GAS97841.1"/>
    <property type="molecule type" value="Genomic_DNA"/>
</dbReference>
<evidence type="ECO:0000256" key="2">
    <source>
        <dbReference type="PROSITE-ProRule" id="PRU00169"/>
    </source>
</evidence>
<evidence type="ECO:0000256" key="1">
    <source>
        <dbReference type="ARBA" id="ARBA00023125"/>
    </source>
</evidence>
<dbReference type="PANTHER" id="PTHR43214">
    <property type="entry name" value="TWO-COMPONENT RESPONSE REGULATOR"/>
    <property type="match status" value="1"/>
</dbReference>
<dbReference type="STRING" id="228230.RMCC_4807"/>
<evidence type="ECO:0000313" key="5">
    <source>
        <dbReference type="EMBL" id="GAS97841.1"/>
    </source>
</evidence>
<feature type="modified residue" description="4-aspartylphosphate" evidence="2">
    <location>
        <position position="77"/>
    </location>
</feature>
<keyword evidence="6" id="KW-1185">Reference proteome</keyword>
<dbReference type="GO" id="GO:0000160">
    <property type="term" value="P:phosphorelay signal transduction system"/>
    <property type="evidence" value="ECO:0007669"/>
    <property type="project" value="InterPro"/>
</dbReference>
<name>A0A100WGI9_MYCCR</name>
<gene>
    <name evidence="5" type="ORF">RMCC_4807</name>
</gene>
<dbReference type="InterPro" id="IPR000792">
    <property type="entry name" value="Tscrpt_reg_LuxR_C"/>
</dbReference>
<reference evidence="6" key="1">
    <citation type="journal article" date="2016" name="Genome Announc.">
        <title>Draft Genome Sequences of Five Rapidly Growing Mycobacterium Species, M. thermoresistibile, M. fortuitum subsp. acetamidolyticum, M. canariasense, M. brisbanense, and M. novocastrense.</title>
        <authorList>
            <person name="Katahira K."/>
            <person name="Ogura Y."/>
            <person name="Gotoh Y."/>
            <person name="Hayashi T."/>
        </authorList>
    </citation>
    <scope>NUCLEOTIDE SEQUENCE [LARGE SCALE GENOMIC DNA]</scope>
    <source>
        <strain evidence="6">JCM15298</strain>
    </source>
</reference>
<dbReference type="InterPro" id="IPR001789">
    <property type="entry name" value="Sig_transdc_resp-reg_receiver"/>
</dbReference>
<evidence type="ECO:0000259" key="3">
    <source>
        <dbReference type="PROSITE" id="PS50043"/>
    </source>
</evidence>
<dbReference type="InterPro" id="IPR011006">
    <property type="entry name" value="CheY-like_superfamily"/>
</dbReference>
<dbReference type="Gene3D" id="1.10.10.10">
    <property type="entry name" value="Winged helix-like DNA-binding domain superfamily/Winged helix DNA-binding domain"/>
    <property type="match status" value="1"/>
</dbReference>
<comment type="caution">
    <text evidence="5">The sequence shown here is derived from an EMBL/GenBank/DDBJ whole genome shotgun (WGS) entry which is preliminary data.</text>
</comment>
<dbReference type="PROSITE" id="PS50043">
    <property type="entry name" value="HTH_LUXR_2"/>
    <property type="match status" value="1"/>
</dbReference>
<dbReference type="Proteomes" id="UP000069443">
    <property type="component" value="Unassembled WGS sequence"/>
</dbReference>
<reference evidence="6" key="2">
    <citation type="submission" date="2016-02" db="EMBL/GenBank/DDBJ databases">
        <title>Draft genome sequence of five rapidly growing Mycobacterium species.</title>
        <authorList>
            <person name="Katahira K."/>
            <person name="Gotou Y."/>
            <person name="Iida K."/>
            <person name="Ogura Y."/>
            <person name="Hayashi T."/>
        </authorList>
    </citation>
    <scope>NUCLEOTIDE SEQUENCE [LARGE SCALE GENOMIC DNA]</scope>
    <source>
        <strain evidence="6">JCM15298</strain>
    </source>
</reference>
<feature type="domain" description="Response regulatory" evidence="4">
    <location>
        <begin position="23"/>
        <end position="141"/>
    </location>
</feature>
<evidence type="ECO:0000259" key="4">
    <source>
        <dbReference type="PROSITE" id="PS50110"/>
    </source>
</evidence>
<dbReference type="PANTHER" id="PTHR43214:SF44">
    <property type="entry name" value="TWO-COMPONENT RESPONSE REGULATOR"/>
    <property type="match status" value="1"/>
</dbReference>
<dbReference type="InterPro" id="IPR036388">
    <property type="entry name" value="WH-like_DNA-bd_sf"/>
</dbReference>
<dbReference type="SUPFAM" id="SSF46894">
    <property type="entry name" value="C-terminal effector domain of the bipartite response regulators"/>
    <property type="match status" value="1"/>
</dbReference>